<dbReference type="Proteomes" id="UP000244855">
    <property type="component" value="Unassembled WGS sequence"/>
</dbReference>
<reference evidence="1 2" key="1">
    <citation type="journal article" date="2018" name="Sci. Rep.">
        <title>Comparative genomics provides insights into the lifestyle and reveals functional heterogeneity of dark septate endophytic fungi.</title>
        <authorList>
            <person name="Knapp D.G."/>
            <person name="Nemeth J.B."/>
            <person name="Barry K."/>
            <person name="Hainaut M."/>
            <person name="Henrissat B."/>
            <person name="Johnson J."/>
            <person name="Kuo A."/>
            <person name="Lim J.H.P."/>
            <person name="Lipzen A."/>
            <person name="Nolan M."/>
            <person name="Ohm R.A."/>
            <person name="Tamas L."/>
            <person name="Grigoriev I.V."/>
            <person name="Spatafora J.W."/>
            <person name="Nagy L.G."/>
            <person name="Kovacs G.M."/>
        </authorList>
    </citation>
    <scope>NUCLEOTIDE SEQUENCE [LARGE SCALE GENOMIC DNA]</scope>
    <source>
        <strain evidence="1 2">DSE2036</strain>
    </source>
</reference>
<sequence length="52" mass="6334">MTRERSWRISSSPCVITVWMQIRYVRMSIDHVEEKKNSWISIVLLGIAWKRR</sequence>
<gene>
    <name evidence="1" type="ORF">DM02DRAFT_168230</name>
</gene>
<dbReference type="AlphaFoldDB" id="A0A2V1E247"/>
<dbReference type="EMBL" id="KZ805320">
    <property type="protein sequence ID" value="PVI04607.1"/>
    <property type="molecule type" value="Genomic_DNA"/>
</dbReference>
<name>A0A2V1E247_9PLEO</name>
<protein>
    <submittedName>
        <fullName evidence="1">Uncharacterized protein</fullName>
    </submittedName>
</protein>
<evidence type="ECO:0000313" key="1">
    <source>
        <dbReference type="EMBL" id="PVI04607.1"/>
    </source>
</evidence>
<organism evidence="1 2">
    <name type="scientific">Periconia macrospinosa</name>
    <dbReference type="NCBI Taxonomy" id="97972"/>
    <lineage>
        <taxon>Eukaryota</taxon>
        <taxon>Fungi</taxon>
        <taxon>Dikarya</taxon>
        <taxon>Ascomycota</taxon>
        <taxon>Pezizomycotina</taxon>
        <taxon>Dothideomycetes</taxon>
        <taxon>Pleosporomycetidae</taxon>
        <taxon>Pleosporales</taxon>
        <taxon>Massarineae</taxon>
        <taxon>Periconiaceae</taxon>
        <taxon>Periconia</taxon>
    </lineage>
</organism>
<evidence type="ECO:0000313" key="2">
    <source>
        <dbReference type="Proteomes" id="UP000244855"/>
    </source>
</evidence>
<keyword evidence="2" id="KW-1185">Reference proteome</keyword>
<proteinExistence type="predicted"/>
<accession>A0A2V1E247</accession>